<dbReference type="InterPro" id="IPR005180">
    <property type="entry name" value="DUF302"/>
</dbReference>
<dbReference type="SUPFAM" id="SSF103247">
    <property type="entry name" value="TT1751-like"/>
    <property type="match status" value="1"/>
</dbReference>
<keyword evidence="3" id="KW-1185">Reference proteome</keyword>
<evidence type="ECO:0000259" key="1">
    <source>
        <dbReference type="Pfam" id="PF03625"/>
    </source>
</evidence>
<evidence type="ECO:0000313" key="3">
    <source>
        <dbReference type="Proteomes" id="UP001628193"/>
    </source>
</evidence>
<dbReference type="Pfam" id="PF03625">
    <property type="entry name" value="DUF302"/>
    <property type="match status" value="1"/>
</dbReference>
<protein>
    <recommendedName>
        <fullName evidence="1">DUF302 domain-containing protein</fullName>
    </recommendedName>
</protein>
<dbReference type="CDD" id="cd14797">
    <property type="entry name" value="DUF302"/>
    <property type="match status" value="1"/>
</dbReference>
<gene>
    <name evidence="2" type="ORF">SIID45300_02981</name>
</gene>
<evidence type="ECO:0000313" key="2">
    <source>
        <dbReference type="EMBL" id="GAB0058628.1"/>
    </source>
</evidence>
<organism evidence="2 3">
    <name type="scientific">Candidatus Magnetaquiglobus chichijimensis</name>
    <dbReference type="NCBI Taxonomy" id="3141448"/>
    <lineage>
        <taxon>Bacteria</taxon>
        <taxon>Pseudomonadati</taxon>
        <taxon>Pseudomonadota</taxon>
        <taxon>Magnetococcia</taxon>
        <taxon>Magnetococcales</taxon>
        <taxon>Candidatus Magnetaquicoccaceae</taxon>
        <taxon>Candidatus Magnetaquiglobus</taxon>
    </lineage>
</organism>
<reference evidence="2 3" key="1">
    <citation type="submission" date="2024-09" db="EMBL/GenBank/DDBJ databases">
        <title>Draft genome sequence of Candidatus Magnetaquicoccaceae bacterium FCR-1.</title>
        <authorList>
            <person name="Shimoshige H."/>
            <person name="Shimamura S."/>
            <person name="Taoka A."/>
            <person name="Kobayashi H."/>
            <person name="Maekawa T."/>
        </authorList>
    </citation>
    <scope>NUCLEOTIDE SEQUENCE [LARGE SCALE GENOMIC DNA]</scope>
    <source>
        <strain evidence="2 3">FCR-1</strain>
    </source>
</reference>
<dbReference type="EMBL" id="BAAFGK010000005">
    <property type="protein sequence ID" value="GAB0058628.1"/>
    <property type="molecule type" value="Genomic_DNA"/>
</dbReference>
<dbReference type="Gene3D" id="3.30.310.70">
    <property type="entry name" value="TT1751-like domain"/>
    <property type="match status" value="1"/>
</dbReference>
<dbReference type="RefSeq" id="WP_420906350.1">
    <property type="nucleotide sequence ID" value="NZ_BAAFGK010000005.1"/>
</dbReference>
<proteinExistence type="predicted"/>
<feature type="domain" description="DUF302" evidence="1">
    <location>
        <begin position="99"/>
        <end position="155"/>
    </location>
</feature>
<accession>A0ABQ0CCN5</accession>
<sequence length="193" mass="21527">MGMIKNLLAVLGLMALLGGGYGYAKLAPKLSQMDPGYMGMYTEFASRLLETLDPGLAMVWSVPVENPDLTPNDIKESLKSLASAKDFLFVGEAPFYKQVEAVTGQPYRHVEFLSFCDAKVGKMMADYQDAYTAFMPCRIALVRDKQGKLWLYSMNLDMMIHGGKTLPPELRKEALRVRNVIKDLMIQAAKGEF</sequence>
<dbReference type="InterPro" id="IPR035923">
    <property type="entry name" value="TT1751-like_sf"/>
</dbReference>
<name>A0ABQ0CCN5_9PROT</name>
<comment type="caution">
    <text evidence="2">The sequence shown here is derived from an EMBL/GenBank/DDBJ whole genome shotgun (WGS) entry which is preliminary data.</text>
</comment>
<dbReference type="Proteomes" id="UP001628193">
    <property type="component" value="Unassembled WGS sequence"/>
</dbReference>